<keyword evidence="1" id="KW-1133">Transmembrane helix</keyword>
<gene>
    <name evidence="2" type="ORF">COU97_01095</name>
</gene>
<proteinExistence type="predicted"/>
<dbReference type="Proteomes" id="UP000231579">
    <property type="component" value="Unassembled WGS sequence"/>
</dbReference>
<feature type="transmembrane region" description="Helical" evidence="1">
    <location>
        <begin position="91"/>
        <end position="108"/>
    </location>
</feature>
<feature type="transmembrane region" description="Helical" evidence="1">
    <location>
        <begin position="64"/>
        <end position="84"/>
    </location>
</feature>
<evidence type="ECO:0000256" key="1">
    <source>
        <dbReference type="SAM" id="Phobius"/>
    </source>
</evidence>
<keyword evidence="1" id="KW-0812">Transmembrane</keyword>
<feature type="transmembrane region" description="Helical" evidence="1">
    <location>
        <begin position="6"/>
        <end position="24"/>
    </location>
</feature>
<comment type="caution">
    <text evidence="2">The sequence shown here is derived from an EMBL/GenBank/DDBJ whole genome shotgun (WGS) entry which is preliminary data.</text>
</comment>
<accession>A0A2M8L7G4</accession>
<protein>
    <submittedName>
        <fullName evidence="2">Uncharacterized protein</fullName>
    </submittedName>
</protein>
<evidence type="ECO:0000313" key="2">
    <source>
        <dbReference type="EMBL" id="PJE70174.1"/>
    </source>
</evidence>
<evidence type="ECO:0000313" key="3">
    <source>
        <dbReference type="Proteomes" id="UP000231579"/>
    </source>
</evidence>
<organism evidence="2 3">
    <name type="scientific">Candidatus Shapirobacteria bacterium CG10_big_fil_rev_8_21_14_0_10_48_15</name>
    <dbReference type="NCBI Taxonomy" id="1974484"/>
    <lineage>
        <taxon>Bacteria</taxon>
        <taxon>Candidatus Shapironibacteriota</taxon>
    </lineage>
</organism>
<sequence length="148" mass="16749">MRDAVGLFLAGGLLVNLLILTVRYGQDLRWGWWRWLLLHACVPISFFYLLGAGAYFLFGQAALLYATILPVYFFGFWSLLVAGWQKPLKQLGHLAMLAAAFWAVWLLIDTQAYGLATRSFLLGLPPALLFIGFQLDYSFKHPQEFKSG</sequence>
<reference evidence="3" key="1">
    <citation type="submission" date="2017-09" db="EMBL/GenBank/DDBJ databases">
        <title>Depth-based differentiation of microbial function through sediment-hosted aquifers and enrichment of novel symbionts in the deep terrestrial subsurface.</title>
        <authorList>
            <person name="Probst A.J."/>
            <person name="Ladd B."/>
            <person name="Jarett J.K."/>
            <person name="Geller-Mcgrath D.E."/>
            <person name="Sieber C.M.K."/>
            <person name="Emerson J.B."/>
            <person name="Anantharaman K."/>
            <person name="Thomas B.C."/>
            <person name="Malmstrom R."/>
            <person name="Stieglmeier M."/>
            <person name="Klingl A."/>
            <person name="Woyke T."/>
            <person name="Ryan C.M."/>
            <person name="Banfield J.F."/>
        </authorList>
    </citation>
    <scope>NUCLEOTIDE SEQUENCE [LARGE SCALE GENOMIC DNA]</scope>
</reference>
<dbReference type="EMBL" id="PFEM01000016">
    <property type="protein sequence ID" value="PJE70174.1"/>
    <property type="molecule type" value="Genomic_DNA"/>
</dbReference>
<dbReference type="AlphaFoldDB" id="A0A2M8L7G4"/>
<keyword evidence="1" id="KW-0472">Membrane</keyword>
<feature type="transmembrane region" description="Helical" evidence="1">
    <location>
        <begin position="36"/>
        <end position="58"/>
    </location>
</feature>
<name>A0A2M8L7G4_9BACT</name>